<comment type="caution">
    <text evidence="21">The sequence shown here is derived from an EMBL/GenBank/DDBJ whole genome shotgun (WGS) entry which is preliminary data.</text>
</comment>
<feature type="compositionally biased region" description="Basic and acidic residues" evidence="18">
    <location>
        <begin position="741"/>
        <end position="751"/>
    </location>
</feature>
<feature type="compositionally biased region" description="Basic and acidic residues" evidence="18">
    <location>
        <begin position="701"/>
        <end position="710"/>
    </location>
</feature>
<dbReference type="Pfam" id="PF02149">
    <property type="entry name" value="KA1"/>
    <property type="match status" value="1"/>
</dbReference>
<dbReference type="GO" id="GO:0035556">
    <property type="term" value="P:intracellular signal transduction"/>
    <property type="evidence" value="ECO:0007669"/>
    <property type="project" value="TreeGrafter"/>
</dbReference>
<evidence type="ECO:0000259" key="20">
    <source>
        <dbReference type="PROSITE" id="PS50032"/>
    </source>
</evidence>
<dbReference type="SMART" id="SM00220">
    <property type="entry name" value="S_TKc"/>
    <property type="match status" value="1"/>
</dbReference>
<dbReference type="FunFam" id="3.30.200.20:FF:000003">
    <property type="entry name" value="Non-specific serine/threonine protein kinase"/>
    <property type="match status" value="1"/>
</dbReference>
<dbReference type="EMBL" id="CAJOBF010000972">
    <property type="protein sequence ID" value="CAF3895798.1"/>
    <property type="molecule type" value="Genomic_DNA"/>
</dbReference>
<dbReference type="PANTHER" id="PTHR24346">
    <property type="entry name" value="MAP/MICROTUBULE AFFINITY-REGULATING KINASE"/>
    <property type="match status" value="1"/>
</dbReference>
<feature type="domain" description="KA1" evidence="20">
    <location>
        <begin position="880"/>
        <end position="928"/>
    </location>
</feature>
<dbReference type="InterPro" id="IPR017441">
    <property type="entry name" value="Protein_kinase_ATP_BS"/>
</dbReference>
<dbReference type="Gene3D" id="1.10.510.10">
    <property type="entry name" value="Transferase(Phosphotransferase) domain 1"/>
    <property type="match status" value="1"/>
</dbReference>
<dbReference type="CDD" id="cd14341">
    <property type="entry name" value="UBA_MELK"/>
    <property type="match status" value="1"/>
</dbReference>
<keyword evidence="10 17" id="KW-0067">ATP-binding</keyword>
<comment type="catalytic activity">
    <reaction evidence="15">
        <text>L-threonyl-[protein] + ATP = O-phospho-L-threonyl-[protein] + ADP + H(+)</text>
        <dbReference type="Rhea" id="RHEA:46608"/>
        <dbReference type="Rhea" id="RHEA-COMP:11060"/>
        <dbReference type="Rhea" id="RHEA-COMP:11605"/>
        <dbReference type="ChEBI" id="CHEBI:15378"/>
        <dbReference type="ChEBI" id="CHEBI:30013"/>
        <dbReference type="ChEBI" id="CHEBI:30616"/>
        <dbReference type="ChEBI" id="CHEBI:61977"/>
        <dbReference type="ChEBI" id="CHEBI:456216"/>
        <dbReference type="EC" id="2.7.11.1"/>
    </reaction>
</comment>
<feature type="region of interest" description="Disordered" evidence="18">
    <location>
        <begin position="674"/>
        <end position="762"/>
    </location>
</feature>
<dbReference type="GO" id="GO:0005737">
    <property type="term" value="C:cytoplasm"/>
    <property type="evidence" value="ECO:0007669"/>
    <property type="project" value="TreeGrafter"/>
</dbReference>
<dbReference type="InterPro" id="IPR028375">
    <property type="entry name" value="KA1/Ssp2_C"/>
</dbReference>
<dbReference type="Pfam" id="PF07883">
    <property type="entry name" value="Cupin_2"/>
    <property type="match status" value="2"/>
</dbReference>
<keyword evidence="5" id="KW-0723">Serine/threonine-protein kinase</keyword>
<dbReference type="GO" id="GO:0030553">
    <property type="term" value="F:cGMP binding"/>
    <property type="evidence" value="ECO:0007669"/>
    <property type="project" value="UniProtKB-KW"/>
</dbReference>
<feature type="compositionally biased region" description="Polar residues" evidence="18">
    <location>
        <begin position="674"/>
        <end position="690"/>
    </location>
</feature>
<evidence type="ECO:0000256" key="8">
    <source>
        <dbReference type="ARBA" id="ARBA00022741"/>
    </source>
</evidence>
<keyword evidence="8 17" id="KW-0547">Nucleotide-binding</keyword>
<evidence type="ECO:0000256" key="3">
    <source>
        <dbReference type="ARBA" id="ARBA00012513"/>
    </source>
</evidence>
<evidence type="ECO:0000256" key="1">
    <source>
        <dbReference type="ARBA" id="ARBA00004202"/>
    </source>
</evidence>
<evidence type="ECO:0000256" key="16">
    <source>
        <dbReference type="ARBA" id="ARBA00048679"/>
    </source>
</evidence>
<feature type="domain" description="Protein kinase" evidence="19">
    <location>
        <begin position="293"/>
        <end position="546"/>
    </location>
</feature>
<dbReference type="InterPro" id="IPR000719">
    <property type="entry name" value="Prot_kinase_dom"/>
</dbReference>
<evidence type="ECO:0000256" key="17">
    <source>
        <dbReference type="PROSITE-ProRule" id="PRU10141"/>
    </source>
</evidence>
<evidence type="ECO:0000256" key="4">
    <source>
        <dbReference type="ARBA" id="ARBA00022475"/>
    </source>
</evidence>
<dbReference type="InterPro" id="IPR001772">
    <property type="entry name" value="KA1_dom"/>
</dbReference>
<evidence type="ECO:0000256" key="11">
    <source>
        <dbReference type="ARBA" id="ARBA00022992"/>
    </source>
</evidence>
<comment type="catalytic activity">
    <reaction evidence="16">
        <text>L-seryl-[protein] + ATP = O-phospho-L-seryl-[protein] + ADP + H(+)</text>
        <dbReference type="Rhea" id="RHEA:17989"/>
        <dbReference type="Rhea" id="RHEA-COMP:9863"/>
        <dbReference type="Rhea" id="RHEA-COMP:11604"/>
        <dbReference type="ChEBI" id="CHEBI:15378"/>
        <dbReference type="ChEBI" id="CHEBI:29999"/>
        <dbReference type="ChEBI" id="CHEBI:30616"/>
        <dbReference type="ChEBI" id="CHEBI:83421"/>
        <dbReference type="ChEBI" id="CHEBI:456216"/>
        <dbReference type="EC" id="2.7.11.1"/>
    </reaction>
</comment>
<evidence type="ECO:0000256" key="15">
    <source>
        <dbReference type="ARBA" id="ARBA00047899"/>
    </source>
</evidence>
<dbReference type="GO" id="GO:0005524">
    <property type="term" value="F:ATP binding"/>
    <property type="evidence" value="ECO:0007669"/>
    <property type="project" value="UniProtKB-UniRule"/>
</dbReference>
<dbReference type="FunFam" id="1.10.510.10:FF:000271">
    <property type="entry name" value="Non-specific serine/threonine protein kinase"/>
    <property type="match status" value="1"/>
</dbReference>
<comment type="similarity">
    <text evidence="2">Belongs to the protein kinase superfamily. CAMK Ser/Thr protein kinase family. SNF1 subfamily.</text>
</comment>
<evidence type="ECO:0000259" key="19">
    <source>
        <dbReference type="PROSITE" id="PS50011"/>
    </source>
</evidence>
<dbReference type="Gene3D" id="3.30.310.80">
    <property type="entry name" value="Kinase associated domain 1, KA1"/>
    <property type="match status" value="1"/>
</dbReference>
<dbReference type="EC" id="2.7.11.1" evidence="3"/>
<keyword evidence="9" id="KW-0418">Kinase</keyword>
<keyword evidence="12" id="KW-0446">Lipid-binding</keyword>
<evidence type="ECO:0000256" key="9">
    <source>
        <dbReference type="ARBA" id="ARBA00022777"/>
    </source>
</evidence>
<dbReference type="PANTHER" id="PTHR24346:SF30">
    <property type="entry name" value="MATERNAL EMBRYONIC LEUCINE ZIPPER KINASE"/>
    <property type="match status" value="1"/>
</dbReference>
<comment type="subcellular location">
    <subcellularLocation>
        <location evidence="1">Cell membrane</location>
        <topology evidence="1">Peripheral membrane protein</topology>
    </subcellularLocation>
</comment>
<dbReference type="InterPro" id="IPR014710">
    <property type="entry name" value="RmlC-like_jellyroll"/>
</dbReference>
<evidence type="ECO:0000256" key="12">
    <source>
        <dbReference type="ARBA" id="ARBA00023121"/>
    </source>
</evidence>
<evidence type="ECO:0000256" key="7">
    <source>
        <dbReference type="ARBA" id="ARBA00022679"/>
    </source>
</evidence>
<keyword evidence="13" id="KW-0472">Membrane</keyword>
<dbReference type="GO" id="GO:0008289">
    <property type="term" value="F:lipid binding"/>
    <property type="evidence" value="ECO:0007669"/>
    <property type="project" value="UniProtKB-KW"/>
</dbReference>
<name>A0A819H6D9_9BILA</name>
<dbReference type="PROSITE" id="PS00108">
    <property type="entry name" value="PROTEIN_KINASE_ST"/>
    <property type="match status" value="1"/>
</dbReference>
<evidence type="ECO:0000256" key="6">
    <source>
        <dbReference type="ARBA" id="ARBA00022535"/>
    </source>
</evidence>
<keyword evidence="4" id="KW-1003">Cell membrane</keyword>
<feature type="non-terminal residue" evidence="21">
    <location>
        <position position="1"/>
    </location>
</feature>
<reference evidence="21" key="1">
    <citation type="submission" date="2021-02" db="EMBL/GenBank/DDBJ databases">
        <authorList>
            <person name="Nowell W R."/>
        </authorList>
    </citation>
    <scope>NUCLEOTIDE SEQUENCE</scope>
</reference>
<dbReference type="InterPro" id="IPR013096">
    <property type="entry name" value="Cupin_2"/>
</dbReference>
<evidence type="ECO:0000256" key="2">
    <source>
        <dbReference type="ARBA" id="ARBA00006234"/>
    </source>
</evidence>
<dbReference type="InterPro" id="IPR008271">
    <property type="entry name" value="Ser/Thr_kinase_AS"/>
</dbReference>
<keyword evidence="11" id="KW-0142">cGMP-binding</keyword>
<dbReference type="SUPFAM" id="SSF56112">
    <property type="entry name" value="Protein kinase-like (PK-like)"/>
    <property type="match status" value="1"/>
</dbReference>
<evidence type="ECO:0000256" key="5">
    <source>
        <dbReference type="ARBA" id="ARBA00022527"/>
    </source>
</evidence>
<dbReference type="PROSITE" id="PS00107">
    <property type="entry name" value="PROTEIN_KINASE_ATP"/>
    <property type="match status" value="1"/>
</dbReference>
<keyword evidence="14" id="KW-0131">Cell cycle</keyword>
<accession>A0A819H6D9</accession>
<dbReference type="Pfam" id="PF00069">
    <property type="entry name" value="Pkinase"/>
    <property type="match status" value="1"/>
</dbReference>
<protein>
    <recommendedName>
        <fullName evidence="3">non-specific serine/threonine protein kinase</fullName>
        <ecNumber evidence="3">2.7.11.1</ecNumber>
    </recommendedName>
</protein>
<dbReference type="GO" id="GO:0005886">
    <property type="term" value="C:plasma membrane"/>
    <property type="evidence" value="ECO:0007669"/>
    <property type="project" value="UniProtKB-SubCell"/>
</dbReference>
<dbReference type="Gene3D" id="2.60.120.10">
    <property type="entry name" value="Jelly Rolls"/>
    <property type="match status" value="2"/>
</dbReference>
<sequence length="937" mass="106945">ALETRFISEKNLTSFSSFDKNRKYFIANKLQSISDSLNYGKIISPFSVQPNEGERLQVLSRANFERITKIRGSQTDGRIIIMEGEILVGEGPPIHIHHREYEYFHVLKGELEFEVGDQNVLGTADTRIHAPRFVKHRYRNVNSTGARLQFVFQPAGIEHYFEEVSKVIVAQQLDCFAIDITQSDFVVNQSGGGQKLHVLPYPNAYYRIVLHGNQTNNQVTIIEGVIYINEGARLHYHMNEDEMFFVINGTLQFAVGGKQFCARAGTSVYISRNIKYCCYSMPPVTYPALAGYYELQKTIGNGGFGKVKQAIHLLTGEHVAIKIIDKAKLGSDVARIALEIKAMKDLRHQHICQLYQVIETDEYYFLVLEYFCNGELFDYIVNRNRLSEEQARHFFRQIVSAVAYMHKKGYCHRDLKPENLLLDRRENLKLIDFGLCAQPTGGINLAYLGTACGSPAYAAPEIIAGTTYRGDVADVWSLGVLLYALLCGSLPFDDENIASMYAKIQNGVYHIPSWLSQESVALLRLMLQVDPPKRIRIDDLLRHRWLINNVYPEPIKWESIYHNKLEISCIREMSLYYGRTVNDLAQELSSKKYDYMTATYFILYDLKSRNKPIRLLPNRVQSIHSRAFDGHHHPASSIPANLLREKNQDLTPRSRTVHRHPPPADLLLISQQNKTHVPSPHANRSTTPSHTEQRHRSHKTPNKENVENSHTKRHERTTPTVKAPNCQRILMFAESPSGSKRTGEKKGDHRLSASKSFDDGLDDNNLDDSKIASALKAFSVGAVDSDDLDVYLTPQRQKKNVRSLFGSVERGLNTVKQILTPKRTNGNKPRKTWETANVTPIHIDDPDQVCDLLEQAIKNNSQLQYKEKGSRFVYDVFIEDDWGKIVLEFDLEVVTIQGKELGIQRKRTKGSAWHYKRCCEDIIRQLTRLLPNLQTSV</sequence>
<dbReference type="InterPro" id="IPR048637">
    <property type="entry name" value="MELK_UBA"/>
</dbReference>
<keyword evidence="7" id="KW-0808">Transferase</keyword>
<evidence type="ECO:0000256" key="18">
    <source>
        <dbReference type="SAM" id="MobiDB-lite"/>
    </source>
</evidence>
<evidence type="ECO:0000256" key="14">
    <source>
        <dbReference type="ARBA" id="ARBA00023306"/>
    </source>
</evidence>
<dbReference type="AlphaFoldDB" id="A0A819H6D9"/>
<organism evidence="21 22">
    <name type="scientific">Rotaria magnacalcarata</name>
    <dbReference type="NCBI Taxonomy" id="392030"/>
    <lineage>
        <taxon>Eukaryota</taxon>
        <taxon>Metazoa</taxon>
        <taxon>Spiralia</taxon>
        <taxon>Gnathifera</taxon>
        <taxon>Rotifera</taxon>
        <taxon>Eurotatoria</taxon>
        <taxon>Bdelloidea</taxon>
        <taxon>Philodinida</taxon>
        <taxon>Philodinidae</taxon>
        <taxon>Rotaria</taxon>
    </lineage>
</organism>
<evidence type="ECO:0000313" key="21">
    <source>
        <dbReference type="EMBL" id="CAF3895798.1"/>
    </source>
</evidence>
<keyword evidence="6" id="KW-0140">cGMP</keyword>
<dbReference type="PROSITE" id="PS50011">
    <property type="entry name" value="PROTEIN_KINASE_DOM"/>
    <property type="match status" value="1"/>
</dbReference>
<dbReference type="InterPro" id="IPR011051">
    <property type="entry name" value="RmlC_Cupin_sf"/>
</dbReference>
<evidence type="ECO:0000313" key="22">
    <source>
        <dbReference type="Proteomes" id="UP000663842"/>
    </source>
</evidence>
<dbReference type="InterPro" id="IPR011009">
    <property type="entry name" value="Kinase-like_dom_sf"/>
</dbReference>
<dbReference type="GO" id="GO:0004674">
    <property type="term" value="F:protein serine/threonine kinase activity"/>
    <property type="evidence" value="ECO:0007669"/>
    <property type="project" value="UniProtKB-KW"/>
</dbReference>
<dbReference type="Proteomes" id="UP000663842">
    <property type="component" value="Unassembled WGS sequence"/>
</dbReference>
<proteinExistence type="inferred from homology"/>
<dbReference type="Pfam" id="PF21594">
    <property type="entry name" value="UBA_MELK"/>
    <property type="match status" value="1"/>
</dbReference>
<evidence type="ECO:0000256" key="13">
    <source>
        <dbReference type="ARBA" id="ARBA00023136"/>
    </source>
</evidence>
<gene>
    <name evidence="21" type="ORF">UXM345_LOCUS10255</name>
</gene>
<evidence type="ECO:0000256" key="10">
    <source>
        <dbReference type="ARBA" id="ARBA00022840"/>
    </source>
</evidence>
<dbReference type="PROSITE" id="PS50032">
    <property type="entry name" value="KA1"/>
    <property type="match status" value="1"/>
</dbReference>
<dbReference type="SUPFAM" id="SSF103243">
    <property type="entry name" value="KA1-like"/>
    <property type="match status" value="1"/>
</dbReference>
<dbReference type="SUPFAM" id="SSF51182">
    <property type="entry name" value="RmlC-like cupins"/>
    <property type="match status" value="2"/>
</dbReference>
<feature type="binding site" evidence="17">
    <location>
        <position position="322"/>
    </location>
    <ligand>
        <name>ATP</name>
        <dbReference type="ChEBI" id="CHEBI:30616"/>
    </ligand>
</feature>